<comment type="caution">
    <text evidence="1">The sequence shown here is derived from an EMBL/GenBank/DDBJ whole genome shotgun (WGS) entry which is preliminary data.</text>
</comment>
<gene>
    <name evidence="1" type="ORF">Egran_02983</name>
</gene>
<dbReference type="EMBL" id="NPHW01003627">
    <property type="protein sequence ID" value="OXV09255.1"/>
    <property type="molecule type" value="Genomic_DNA"/>
</dbReference>
<organism evidence="1 2">
    <name type="scientific">Elaphomyces granulatus</name>
    <dbReference type="NCBI Taxonomy" id="519963"/>
    <lineage>
        <taxon>Eukaryota</taxon>
        <taxon>Fungi</taxon>
        <taxon>Dikarya</taxon>
        <taxon>Ascomycota</taxon>
        <taxon>Pezizomycotina</taxon>
        <taxon>Eurotiomycetes</taxon>
        <taxon>Eurotiomycetidae</taxon>
        <taxon>Eurotiales</taxon>
        <taxon>Elaphomycetaceae</taxon>
        <taxon>Elaphomyces</taxon>
    </lineage>
</organism>
<keyword evidence="2" id="KW-1185">Reference proteome</keyword>
<dbReference type="AlphaFoldDB" id="A0A232LYK4"/>
<protein>
    <submittedName>
        <fullName evidence="1">Uncharacterized protein</fullName>
    </submittedName>
</protein>
<dbReference type="Proteomes" id="UP000243515">
    <property type="component" value="Unassembled WGS sequence"/>
</dbReference>
<name>A0A232LYK4_9EURO</name>
<feature type="non-terminal residue" evidence="1">
    <location>
        <position position="1"/>
    </location>
</feature>
<reference evidence="1 2" key="1">
    <citation type="journal article" date="2015" name="Environ. Microbiol.">
        <title>Metagenome sequence of Elaphomyces granulatus from sporocarp tissue reveals Ascomycota ectomycorrhizal fingerprints of genome expansion and a Proteobacteria-rich microbiome.</title>
        <authorList>
            <person name="Quandt C.A."/>
            <person name="Kohler A."/>
            <person name="Hesse C.N."/>
            <person name="Sharpton T.J."/>
            <person name="Martin F."/>
            <person name="Spatafora J.W."/>
        </authorList>
    </citation>
    <scope>NUCLEOTIDE SEQUENCE [LARGE SCALE GENOMIC DNA]</scope>
    <source>
        <strain evidence="1 2">OSC145934</strain>
    </source>
</reference>
<evidence type="ECO:0000313" key="1">
    <source>
        <dbReference type="EMBL" id="OXV09255.1"/>
    </source>
</evidence>
<sequence>ATSTKERFPRTTVSCGKSWNFSRIGRWRRRRGIPKPAVNYTTRSN</sequence>
<proteinExistence type="predicted"/>
<evidence type="ECO:0000313" key="2">
    <source>
        <dbReference type="Proteomes" id="UP000243515"/>
    </source>
</evidence>
<accession>A0A232LYK4</accession>
<feature type="non-terminal residue" evidence="1">
    <location>
        <position position="45"/>
    </location>
</feature>